<dbReference type="SUPFAM" id="SSF53187">
    <property type="entry name" value="Zn-dependent exopeptidases"/>
    <property type="match status" value="1"/>
</dbReference>
<evidence type="ECO:0008006" key="3">
    <source>
        <dbReference type="Google" id="ProtNLM"/>
    </source>
</evidence>
<reference evidence="1" key="1">
    <citation type="journal article" date="2014" name="Int. J. Syst. Evol. Microbiol.">
        <title>Complete genome sequence of Corynebacterium casei LMG S-19264T (=DSM 44701T), isolated from a smear-ripened cheese.</title>
        <authorList>
            <consortium name="US DOE Joint Genome Institute (JGI-PGF)"/>
            <person name="Walter F."/>
            <person name="Albersmeier A."/>
            <person name="Kalinowski J."/>
            <person name="Ruckert C."/>
        </authorList>
    </citation>
    <scope>NUCLEOTIDE SEQUENCE</scope>
    <source>
        <strain evidence="1">CGMCC 1.15320</strain>
    </source>
</reference>
<keyword evidence="2" id="KW-1185">Reference proteome</keyword>
<proteinExistence type="predicted"/>
<evidence type="ECO:0000313" key="1">
    <source>
        <dbReference type="EMBL" id="GGA66198.1"/>
    </source>
</evidence>
<reference evidence="1" key="2">
    <citation type="submission" date="2020-09" db="EMBL/GenBank/DDBJ databases">
        <authorList>
            <person name="Sun Q."/>
            <person name="Zhou Y."/>
        </authorList>
    </citation>
    <scope>NUCLEOTIDE SEQUENCE</scope>
    <source>
        <strain evidence="1">CGMCC 1.15320</strain>
    </source>
</reference>
<dbReference type="AlphaFoldDB" id="A0A916RRP7"/>
<dbReference type="Proteomes" id="UP000636264">
    <property type="component" value="Unassembled WGS sequence"/>
</dbReference>
<gene>
    <name evidence="1" type="ORF">GCM10011385_20120</name>
</gene>
<protein>
    <recommendedName>
        <fullName evidence="3">DUF2817 domain-containing protein</fullName>
    </recommendedName>
</protein>
<dbReference type="EMBL" id="BMIF01000005">
    <property type="protein sequence ID" value="GGA66198.1"/>
    <property type="molecule type" value="Genomic_DNA"/>
</dbReference>
<organism evidence="1 2">
    <name type="scientific">Nitratireductor aestuarii</name>
    <dbReference type="NCBI Taxonomy" id="1735103"/>
    <lineage>
        <taxon>Bacteria</taxon>
        <taxon>Pseudomonadati</taxon>
        <taxon>Pseudomonadota</taxon>
        <taxon>Alphaproteobacteria</taxon>
        <taxon>Hyphomicrobiales</taxon>
        <taxon>Phyllobacteriaceae</taxon>
        <taxon>Nitratireductor</taxon>
    </lineage>
</organism>
<dbReference type="Gene3D" id="3.40.630.10">
    <property type="entry name" value="Zn peptidases"/>
    <property type="match status" value="1"/>
</dbReference>
<accession>A0A916RRP7</accession>
<name>A0A916RRP7_9HYPH</name>
<dbReference type="InterPro" id="IPR021259">
    <property type="entry name" value="DUF2817"/>
</dbReference>
<comment type="caution">
    <text evidence="1">The sequence shown here is derived from an EMBL/GenBank/DDBJ whole genome shotgun (WGS) entry which is preliminary data.</text>
</comment>
<dbReference type="CDD" id="cd06233">
    <property type="entry name" value="M14-like"/>
    <property type="match status" value="1"/>
</dbReference>
<sequence>MSLSRFSNTYAEAKERFLTVAQKRNIAVKSYEHPLTGPSGEALSTDVALIGPASASRILILESSLHGVEGYPGSALQVGALEEIDLPQDGDVALLLVHAINPWGFAWNRRFNEDNIDLNRHFIDWDAPGTLDNPGYRDIADFVIPTDFSEEALAESDAKLEAYRAEKGDLAFRSAIKLGQYSHPDGLYYGGLTPSWSAKTVQNIANDFLRNARFCGLIDVHTGLGPFGFGECLSGMAPDSDEGKRCTAWYGDVAHTKSPKTDYAGSAASILDGYKRAAPWPVWTPIGLEFGTRDPKTVRDAVRFDGWLHLNRDTAGSKADAVKAKLLHAYYPAEPEWREAVMTRGLEVLRLGLAGISAA</sequence>
<evidence type="ECO:0000313" key="2">
    <source>
        <dbReference type="Proteomes" id="UP000636264"/>
    </source>
</evidence>
<dbReference type="Pfam" id="PF10994">
    <property type="entry name" value="DUF2817"/>
    <property type="match status" value="1"/>
</dbReference>
<dbReference type="RefSeq" id="WP_188720925.1">
    <property type="nucleotide sequence ID" value="NZ_BMIF01000005.1"/>
</dbReference>